<dbReference type="OrthoDB" id="1723750at2759"/>
<keyword evidence="8" id="KW-0539">Nucleus</keyword>
<accession>A0A8B8DIR6</accession>
<dbReference type="PANTHER" id="PTHR14614">
    <property type="entry name" value="HEPATOCELLULAR CARCINOMA-ASSOCIATED ANTIGEN"/>
    <property type="match status" value="1"/>
</dbReference>
<evidence type="ECO:0000256" key="7">
    <source>
        <dbReference type="ARBA" id="ARBA00022691"/>
    </source>
</evidence>
<evidence type="ECO:0000256" key="4">
    <source>
        <dbReference type="ARBA" id="ARBA00022490"/>
    </source>
</evidence>
<name>A0A8B8DIR6_CRAVI</name>
<dbReference type="Gene3D" id="3.40.50.150">
    <property type="entry name" value="Vaccinia Virus protein VP39"/>
    <property type="match status" value="1"/>
</dbReference>
<dbReference type="Proteomes" id="UP000694844">
    <property type="component" value="Chromosome 3"/>
</dbReference>
<reference evidence="12" key="1">
    <citation type="submission" date="2025-08" db="UniProtKB">
        <authorList>
            <consortium name="RefSeq"/>
        </authorList>
    </citation>
    <scope>IDENTIFICATION</scope>
    <source>
        <tissue evidence="12">Whole sample</tissue>
    </source>
</reference>
<gene>
    <name evidence="12" type="primary">LOC111126946</name>
</gene>
<evidence type="ECO:0000256" key="5">
    <source>
        <dbReference type="ARBA" id="ARBA00022603"/>
    </source>
</evidence>
<dbReference type="InterPro" id="IPR029063">
    <property type="entry name" value="SAM-dependent_MTases_sf"/>
</dbReference>
<organism evidence="11 12">
    <name type="scientific">Crassostrea virginica</name>
    <name type="common">Eastern oyster</name>
    <dbReference type="NCBI Taxonomy" id="6565"/>
    <lineage>
        <taxon>Eukaryota</taxon>
        <taxon>Metazoa</taxon>
        <taxon>Spiralia</taxon>
        <taxon>Lophotrochozoa</taxon>
        <taxon>Mollusca</taxon>
        <taxon>Bivalvia</taxon>
        <taxon>Autobranchia</taxon>
        <taxon>Pteriomorphia</taxon>
        <taxon>Ostreida</taxon>
        <taxon>Ostreoidea</taxon>
        <taxon>Ostreidae</taxon>
        <taxon>Crassostrea</taxon>
    </lineage>
</organism>
<dbReference type="InterPro" id="IPR019410">
    <property type="entry name" value="Methyltransf_16"/>
</dbReference>
<dbReference type="EC" id="2.1.1.85" evidence="3"/>
<dbReference type="GO" id="GO:0018064">
    <property type="term" value="F:protein-L-histidine N-tele-methyltransferase activity"/>
    <property type="evidence" value="ECO:0007669"/>
    <property type="project" value="UniProtKB-EC"/>
</dbReference>
<evidence type="ECO:0000256" key="1">
    <source>
        <dbReference type="ARBA" id="ARBA00004123"/>
    </source>
</evidence>
<dbReference type="Pfam" id="PF10294">
    <property type="entry name" value="Methyltransf_16"/>
    <property type="match status" value="1"/>
</dbReference>
<dbReference type="AlphaFoldDB" id="A0A8B8DIR6"/>
<comment type="subcellular location">
    <subcellularLocation>
        <location evidence="2">Cytoplasm</location>
    </subcellularLocation>
    <subcellularLocation>
        <location evidence="1">Nucleus</location>
    </subcellularLocation>
</comment>
<dbReference type="RefSeq" id="XP_022327605.1">
    <property type="nucleotide sequence ID" value="XM_022471897.1"/>
</dbReference>
<evidence type="ECO:0000256" key="10">
    <source>
        <dbReference type="SAM" id="MobiDB-lite"/>
    </source>
</evidence>
<evidence type="ECO:0000256" key="8">
    <source>
        <dbReference type="ARBA" id="ARBA00023242"/>
    </source>
</evidence>
<sequence length="292" mass="33024">MEFKFNFSGSDSPEQDSLSTTKNSNSVEGNARNLEEFQELFADFIDYSTYTKFGQRAFKFNNVDVNCYKIEDLEEWILDKNSEKGPEKSVLKSAAVSHSDLVPDVYEGGLTVWECGCDLAEYIAHECIDFTGKSVMELGCGAALPGICAMKLGAERLYFQDYNSEVISYLTIPNVQDLNKTDTCQCRFFSGDWAGFQQYAESNPDIRFDYILTAETIYNTENYLKLHDLMKTLLKDNGTIYVAAKSNYYGVGGGTGLFEEFVWKRGYFSYKSVRTIEAGVPREIIKMEKSCA</sequence>
<keyword evidence="5 12" id="KW-0489">Methyltransferase</keyword>
<evidence type="ECO:0000256" key="3">
    <source>
        <dbReference type="ARBA" id="ARBA00012533"/>
    </source>
</evidence>
<keyword evidence="6" id="KW-0808">Transferase</keyword>
<dbReference type="GO" id="GO:0032259">
    <property type="term" value="P:methylation"/>
    <property type="evidence" value="ECO:0007669"/>
    <property type="project" value="UniProtKB-KW"/>
</dbReference>
<evidence type="ECO:0000313" key="11">
    <source>
        <dbReference type="Proteomes" id="UP000694844"/>
    </source>
</evidence>
<feature type="compositionally biased region" description="Polar residues" evidence="10">
    <location>
        <begin position="7"/>
        <end position="28"/>
    </location>
</feature>
<dbReference type="GO" id="GO:0005634">
    <property type="term" value="C:nucleus"/>
    <property type="evidence" value="ECO:0007669"/>
    <property type="project" value="UniProtKB-SubCell"/>
</dbReference>
<dbReference type="GeneID" id="111126946"/>
<feature type="region of interest" description="Disordered" evidence="10">
    <location>
        <begin position="1"/>
        <end position="29"/>
    </location>
</feature>
<dbReference type="GO" id="GO:0005737">
    <property type="term" value="C:cytoplasm"/>
    <property type="evidence" value="ECO:0007669"/>
    <property type="project" value="UniProtKB-SubCell"/>
</dbReference>
<dbReference type="KEGG" id="cvn:111126946"/>
<evidence type="ECO:0000313" key="12">
    <source>
        <dbReference type="RefSeq" id="XP_022327605.1"/>
    </source>
</evidence>
<dbReference type="PANTHER" id="PTHR14614:SF39">
    <property type="entry name" value="HISTIDINE PROTEIN METHYLTRANSFERASE 1 HOMOLOG"/>
    <property type="match status" value="1"/>
</dbReference>
<proteinExistence type="inferred from homology"/>
<keyword evidence="4" id="KW-0963">Cytoplasm</keyword>
<evidence type="ECO:0000256" key="6">
    <source>
        <dbReference type="ARBA" id="ARBA00022679"/>
    </source>
</evidence>
<keyword evidence="11" id="KW-1185">Reference proteome</keyword>
<evidence type="ECO:0000256" key="9">
    <source>
        <dbReference type="ARBA" id="ARBA00038126"/>
    </source>
</evidence>
<keyword evidence="7" id="KW-0949">S-adenosyl-L-methionine</keyword>
<comment type="similarity">
    <text evidence="9">Belongs to the methyltransferase superfamily. METTL18 family.</text>
</comment>
<dbReference type="SUPFAM" id="SSF53335">
    <property type="entry name" value="S-adenosyl-L-methionine-dependent methyltransferases"/>
    <property type="match status" value="1"/>
</dbReference>
<evidence type="ECO:0000256" key="2">
    <source>
        <dbReference type="ARBA" id="ARBA00004496"/>
    </source>
</evidence>
<protein>
    <recommendedName>
        <fullName evidence="3">protein-histidine N-methyltransferase</fullName>
        <ecNumber evidence="3">2.1.1.85</ecNumber>
    </recommendedName>
</protein>